<evidence type="ECO:0000259" key="8">
    <source>
        <dbReference type="PROSITE" id="PS50928"/>
    </source>
</evidence>
<comment type="caution">
    <text evidence="9">The sequence shown here is derived from an EMBL/GenBank/DDBJ whole genome shotgun (WGS) entry which is preliminary data.</text>
</comment>
<feature type="transmembrane region" description="Helical" evidence="7">
    <location>
        <begin position="125"/>
        <end position="145"/>
    </location>
</feature>
<dbReference type="InterPro" id="IPR035906">
    <property type="entry name" value="MetI-like_sf"/>
</dbReference>
<evidence type="ECO:0000256" key="5">
    <source>
        <dbReference type="ARBA" id="ARBA00022989"/>
    </source>
</evidence>
<feature type="transmembrane region" description="Helical" evidence="7">
    <location>
        <begin position="226"/>
        <end position="245"/>
    </location>
</feature>
<comment type="subcellular location">
    <subcellularLocation>
        <location evidence="1 7">Cell membrane</location>
        <topology evidence="1 7">Multi-pass membrane protein</topology>
    </subcellularLocation>
</comment>
<keyword evidence="2 7" id="KW-0813">Transport</keyword>
<proteinExistence type="inferred from homology"/>
<feature type="transmembrane region" description="Helical" evidence="7">
    <location>
        <begin position="26"/>
        <end position="54"/>
    </location>
</feature>
<keyword evidence="6 7" id="KW-0472">Membrane</keyword>
<dbReference type="SUPFAM" id="SSF161098">
    <property type="entry name" value="MetI-like"/>
    <property type="match status" value="1"/>
</dbReference>
<feature type="transmembrane region" description="Helical" evidence="7">
    <location>
        <begin position="251"/>
        <end position="271"/>
    </location>
</feature>
<feature type="domain" description="ABC transmembrane type-1" evidence="8">
    <location>
        <begin position="88"/>
        <end position="301"/>
    </location>
</feature>
<name>A0ABW2FD04_9BACL</name>
<evidence type="ECO:0000313" key="10">
    <source>
        <dbReference type="Proteomes" id="UP001596378"/>
    </source>
</evidence>
<organism evidence="9 10">
    <name type="scientific">Cohnella cellulosilytica</name>
    <dbReference type="NCBI Taxonomy" id="986710"/>
    <lineage>
        <taxon>Bacteria</taxon>
        <taxon>Bacillati</taxon>
        <taxon>Bacillota</taxon>
        <taxon>Bacilli</taxon>
        <taxon>Bacillales</taxon>
        <taxon>Paenibacillaceae</taxon>
        <taxon>Cohnella</taxon>
    </lineage>
</organism>
<evidence type="ECO:0000256" key="7">
    <source>
        <dbReference type="RuleBase" id="RU363032"/>
    </source>
</evidence>
<dbReference type="EMBL" id="JBHTAI010000008">
    <property type="protein sequence ID" value="MFC7149805.1"/>
    <property type="molecule type" value="Genomic_DNA"/>
</dbReference>
<feature type="transmembrane region" description="Helical" evidence="7">
    <location>
        <begin position="93"/>
        <end position="113"/>
    </location>
</feature>
<dbReference type="CDD" id="cd06261">
    <property type="entry name" value="TM_PBP2"/>
    <property type="match status" value="1"/>
</dbReference>
<evidence type="ECO:0000256" key="4">
    <source>
        <dbReference type="ARBA" id="ARBA00022692"/>
    </source>
</evidence>
<accession>A0ABW2FD04</accession>
<gene>
    <name evidence="9" type="ORF">ACFQMJ_14870</name>
</gene>
<evidence type="ECO:0000256" key="2">
    <source>
        <dbReference type="ARBA" id="ARBA00022448"/>
    </source>
</evidence>
<evidence type="ECO:0000313" key="9">
    <source>
        <dbReference type="EMBL" id="MFC7149805.1"/>
    </source>
</evidence>
<dbReference type="PANTHER" id="PTHR30193">
    <property type="entry name" value="ABC TRANSPORTER PERMEASE PROTEIN"/>
    <property type="match status" value="1"/>
</dbReference>
<dbReference type="InterPro" id="IPR051393">
    <property type="entry name" value="ABC_transporter_permease"/>
</dbReference>
<keyword evidence="3" id="KW-1003">Cell membrane</keyword>
<keyword evidence="4 7" id="KW-0812">Transmembrane</keyword>
<keyword evidence="10" id="KW-1185">Reference proteome</keyword>
<dbReference type="Pfam" id="PF00528">
    <property type="entry name" value="BPD_transp_1"/>
    <property type="match status" value="1"/>
</dbReference>
<feature type="transmembrane region" description="Helical" evidence="7">
    <location>
        <begin position="174"/>
        <end position="197"/>
    </location>
</feature>
<evidence type="ECO:0000256" key="6">
    <source>
        <dbReference type="ARBA" id="ARBA00023136"/>
    </source>
</evidence>
<dbReference type="RefSeq" id="WP_378049284.1">
    <property type="nucleotide sequence ID" value="NZ_JBHMDN010000020.1"/>
</dbReference>
<dbReference type="InterPro" id="IPR000515">
    <property type="entry name" value="MetI-like"/>
</dbReference>
<sequence length="311" mass="34666">MTQPAAAPAAVKSAARRRLSLSAGETLAGFLFVSPMLIGVTVLVLLPIVAALALSLADWNFVQGWDGIEWIGFENFRKLWDDPAFIRSIRNNFLFLLAVPVYMLISMVLAVLIDRYVYWKGFFKVAYFMPYISNIVAVAVVWQVLFHPSYGPINETLHALGFANPPKWIADPKFALYSIMMITVWISIGFNLIIYIAGLQSIPRDLYEAADIDGASALVKFSRITFPLLSPTSFFLLVTGVISSFKVFDIIAVMTQGGPIGSTSLMVWYLYDQAFNNLKIGYASSVSVVLFLFVILITAGQWIAQKKWVNY</sequence>
<dbReference type="Gene3D" id="1.10.3720.10">
    <property type="entry name" value="MetI-like"/>
    <property type="match status" value="1"/>
</dbReference>
<feature type="transmembrane region" description="Helical" evidence="7">
    <location>
        <begin position="283"/>
        <end position="304"/>
    </location>
</feature>
<dbReference type="Proteomes" id="UP001596378">
    <property type="component" value="Unassembled WGS sequence"/>
</dbReference>
<reference evidence="10" key="1">
    <citation type="journal article" date="2019" name="Int. J. Syst. Evol. Microbiol.">
        <title>The Global Catalogue of Microorganisms (GCM) 10K type strain sequencing project: providing services to taxonomists for standard genome sequencing and annotation.</title>
        <authorList>
            <consortium name="The Broad Institute Genomics Platform"/>
            <consortium name="The Broad Institute Genome Sequencing Center for Infectious Disease"/>
            <person name="Wu L."/>
            <person name="Ma J."/>
        </authorList>
    </citation>
    <scope>NUCLEOTIDE SEQUENCE [LARGE SCALE GENOMIC DNA]</scope>
    <source>
        <strain evidence="10">KCTC 12907</strain>
    </source>
</reference>
<protein>
    <submittedName>
        <fullName evidence="9">Carbohydrate ABC transporter permease</fullName>
    </submittedName>
</protein>
<evidence type="ECO:0000256" key="3">
    <source>
        <dbReference type="ARBA" id="ARBA00022475"/>
    </source>
</evidence>
<dbReference type="PANTHER" id="PTHR30193:SF37">
    <property type="entry name" value="INNER MEMBRANE ABC TRANSPORTER PERMEASE PROTEIN YCJO"/>
    <property type="match status" value="1"/>
</dbReference>
<comment type="similarity">
    <text evidence="7">Belongs to the binding-protein-dependent transport system permease family.</text>
</comment>
<dbReference type="PROSITE" id="PS50928">
    <property type="entry name" value="ABC_TM1"/>
    <property type="match status" value="1"/>
</dbReference>
<keyword evidence="5 7" id="KW-1133">Transmembrane helix</keyword>
<evidence type="ECO:0000256" key="1">
    <source>
        <dbReference type="ARBA" id="ARBA00004651"/>
    </source>
</evidence>